<name>A0A085MQA9_9BILA</name>
<dbReference type="EMBL" id="KL367999">
    <property type="protein sequence ID" value="KFD59405.1"/>
    <property type="molecule type" value="Genomic_DNA"/>
</dbReference>
<reference evidence="1" key="1">
    <citation type="journal article" date="2014" name="Nat. Genet.">
        <title>Genome and transcriptome of the porcine whipworm Trichuris suis.</title>
        <authorList>
            <person name="Jex A.R."/>
            <person name="Nejsum P."/>
            <person name="Schwarz E.M."/>
            <person name="Hu L."/>
            <person name="Young N.D."/>
            <person name="Hall R.S."/>
            <person name="Korhonen P.K."/>
            <person name="Liao S."/>
            <person name="Thamsborg S."/>
            <person name="Xia J."/>
            <person name="Xu P."/>
            <person name="Wang S."/>
            <person name="Scheerlinck J.P."/>
            <person name="Hofmann A."/>
            <person name="Sternberg P.W."/>
            <person name="Wang J."/>
            <person name="Gasser R.B."/>
        </authorList>
    </citation>
    <scope>NUCLEOTIDE SEQUENCE [LARGE SCALE GENOMIC DNA]</scope>
    <source>
        <strain evidence="1">DCEP-RM93F</strain>
    </source>
</reference>
<sequence length="77" mass="8886">GFEQKAIWKRYRTSCLSRSIIYSSVDVADHFTSRFPRISRYGGFAQKTVSKRYRFGCLSRSIISSSAKNSKNQSFCM</sequence>
<dbReference type="AlphaFoldDB" id="A0A085MQA9"/>
<organism evidence="1">
    <name type="scientific">Trichuris suis</name>
    <name type="common">pig whipworm</name>
    <dbReference type="NCBI Taxonomy" id="68888"/>
    <lineage>
        <taxon>Eukaryota</taxon>
        <taxon>Metazoa</taxon>
        <taxon>Ecdysozoa</taxon>
        <taxon>Nematoda</taxon>
        <taxon>Enoplea</taxon>
        <taxon>Dorylaimia</taxon>
        <taxon>Trichinellida</taxon>
        <taxon>Trichuridae</taxon>
        <taxon>Trichuris</taxon>
    </lineage>
</organism>
<feature type="non-terminal residue" evidence="1">
    <location>
        <position position="77"/>
    </location>
</feature>
<protein>
    <submittedName>
        <fullName evidence="1">Uncharacterized protein</fullName>
    </submittedName>
</protein>
<proteinExistence type="predicted"/>
<gene>
    <name evidence="1" type="ORF">M514_28417</name>
</gene>
<dbReference type="Proteomes" id="UP000030758">
    <property type="component" value="Unassembled WGS sequence"/>
</dbReference>
<feature type="non-terminal residue" evidence="1">
    <location>
        <position position="1"/>
    </location>
</feature>
<accession>A0A085MQA9</accession>
<evidence type="ECO:0000313" key="1">
    <source>
        <dbReference type="EMBL" id="KFD59405.1"/>
    </source>
</evidence>